<evidence type="ECO:0000313" key="3">
    <source>
        <dbReference type="Proteomes" id="UP000024816"/>
    </source>
</evidence>
<proteinExistence type="predicted"/>
<reference evidence="2 3" key="1">
    <citation type="journal article" date="2014" name="Antonie Van Leeuwenhoek">
        <title>Hyphomonas beringensis sp. nov. and Hyphomonas chukchiensis sp. nov., isolated from surface seawater of the Bering Sea and Chukchi Sea.</title>
        <authorList>
            <person name="Li C."/>
            <person name="Lai Q."/>
            <person name="Li G."/>
            <person name="Dong C."/>
            <person name="Wang J."/>
            <person name="Liao Y."/>
            <person name="Shao Z."/>
        </authorList>
    </citation>
    <scope>NUCLEOTIDE SEQUENCE [LARGE SCALE GENOMIC DNA]</scope>
    <source>
        <strain evidence="2 3">VP2</strain>
    </source>
</reference>
<dbReference type="PATRIC" id="fig|1280952.3.peg.2850"/>
<dbReference type="RefSeq" id="WP_035583491.1">
    <property type="nucleotide sequence ID" value="NZ_ARYJ01000011.1"/>
</dbReference>
<dbReference type="Proteomes" id="UP000024816">
    <property type="component" value="Unassembled WGS sequence"/>
</dbReference>
<feature type="domain" description="Glycosyltransferase 2-like" evidence="1">
    <location>
        <begin position="11"/>
        <end position="163"/>
    </location>
</feature>
<protein>
    <submittedName>
        <fullName evidence="2">Putative glycosyltransferase</fullName>
    </submittedName>
</protein>
<dbReference type="InterPro" id="IPR029044">
    <property type="entry name" value="Nucleotide-diphossugar_trans"/>
</dbReference>
<dbReference type="PANTHER" id="PTHR43179">
    <property type="entry name" value="RHAMNOSYLTRANSFERASE WBBL"/>
    <property type="match status" value="1"/>
</dbReference>
<dbReference type="STRING" id="1280952.HJA_14244"/>
<dbReference type="PANTHER" id="PTHR43179:SF7">
    <property type="entry name" value="RHAMNOSYLTRANSFERASE WBBL"/>
    <property type="match status" value="1"/>
</dbReference>
<dbReference type="EMBL" id="ARYJ01000011">
    <property type="protein sequence ID" value="KCZ86768.1"/>
    <property type="molecule type" value="Genomic_DNA"/>
</dbReference>
<accession>A0A059F889</accession>
<organism evidence="2 3">
    <name type="scientific">Hyphomonas jannaschiana VP2</name>
    <dbReference type="NCBI Taxonomy" id="1280952"/>
    <lineage>
        <taxon>Bacteria</taxon>
        <taxon>Pseudomonadati</taxon>
        <taxon>Pseudomonadota</taxon>
        <taxon>Alphaproteobacteria</taxon>
        <taxon>Hyphomonadales</taxon>
        <taxon>Hyphomonadaceae</taxon>
        <taxon>Hyphomonas</taxon>
    </lineage>
</organism>
<keyword evidence="2" id="KW-0808">Transferase</keyword>
<keyword evidence="3" id="KW-1185">Reference proteome</keyword>
<name>A0A059F889_9PROT</name>
<dbReference type="Pfam" id="PF00535">
    <property type="entry name" value="Glycos_transf_2"/>
    <property type="match status" value="1"/>
</dbReference>
<dbReference type="SUPFAM" id="SSF53448">
    <property type="entry name" value="Nucleotide-diphospho-sugar transferases"/>
    <property type="match status" value="1"/>
</dbReference>
<comment type="caution">
    <text evidence="2">The sequence shown here is derived from an EMBL/GenBank/DDBJ whole genome shotgun (WGS) entry which is preliminary data.</text>
</comment>
<dbReference type="GO" id="GO:0016740">
    <property type="term" value="F:transferase activity"/>
    <property type="evidence" value="ECO:0007669"/>
    <property type="project" value="UniProtKB-KW"/>
</dbReference>
<dbReference type="eggNOG" id="COG1216">
    <property type="taxonomic scope" value="Bacteria"/>
</dbReference>
<dbReference type="Gene3D" id="3.90.550.10">
    <property type="entry name" value="Spore Coat Polysaccharide Biosynthesis Protein SpsA, Chain A"/>
    <property type="match status" value="1"/>
</dbReference>
<evidence type="ECO:0000313" key="2">
    <source>
        <dbReference type="EMBL" id="KCZ86768.1"/>
    </source>
</evidence>
<dbReference type="AlphaFoldDB" id="A0A059F889"/>
<sequence length="349" mass="39907">MEQANGTGRATIVLTTRDRYSLMRDSIANLYENTDYPFDLVVVTGAAPGQVRRWCDEEAARRGFRHVAVDRPLTPAEARNTGIEHARGEYIAFVENDIMYRKGWLGALVACGDETGAGMIAPLTCEGRPIHTIVHHIGPEENNNETLEEAGDGHKDFHEEFYLQGNTLDEIQPHLKRRRTQSVEMHCFMVRRSLFDRIGTFDPDIVSKEYLDFSWRAREAGESIWFEPSSVVTFLIPSEDDPVQMVDLPYFLLRWSRSWQKRSHDALKAKWNMQEDGFISYRRSLADWRIVDHVTKPTLSHVPVVGKRWGFVQRAAVPVNFCLNAASNLMAWRYDRARGGKGGKRDHAA</sequence>
<gene>
    <name evidence="2" type="ORF">HJA_14244</name>
</gene>
<evidence type="ECO:0000259" key="1">
    <source>
        <dbReference type="Pfam" id="PF00535"/>
    </source>
</evidence>
<dbReference type="InterPro" id="IPR001173">
    <property type="entry name" value="Glyco_trans_2-like"/>
</dbReference>